<proteinExistence type="predicted"/>
<dbReference type="EMBL" id="LBZM01000054">
    <property type="protein sequence ID" value="KKR70224.1"/>
    <property type="molecule type" value="Genomic_DNA"/>
</dbReference>
<protein>
    <submittedName>
        <fullName evidence="1">Uncharacterized protein</fullName>
    </submittedName>
</protein>
<dbReference type="Gene3D" id="1.10.1510.10">
    <property type="entry name" value="Uncharacterised protein YqeY/AIM41 PF09424, N-terminal domain"/>
    <property type="match status" value="1"/>
</dbReference>
<sequence>MLKQQLRSDLNNAMREKDSTKVGTIRLLLSAIQYFEIQKQRDYQASDEEIVSLIKKEVKKRKESIALYKQGKRDDLVEKETKELAILQAYLPEQMSEDEVRKVVTETIQETNASSMADMGRVMASVMSKLKGKVDGSVVNKVVREELS</sequence>
<dbReference type="InterPro" id="IPR019004">
    <property type="entry name" value="YqeY/Aim41"/>
</dbReference>
<dbReference type="InterPro" id="IPR042184">
    <property type="entry name" value="YqeY/Aim41_N"/>
</dbReference>
<dbReference type="PANTHER" id="PTHR28055:SF1">
    <property type="entry name" value="ALTERED INHERITANCE OF MITOCHONDRIA PROTEIN 41, MITOCHONDRIAL"/>
    <property type="match status" value="1"/>
</dbReference>
<dbReference type="Gene3D" id="1.10.10.410">
    <property type="match status" value="1"/>
</dbReference>
<dbReference type="InterPro" id="IPR023168">
    <property type="entry name" value="GatB_Yqey_C_2"/>
</dbReference>
<accession>A0A0G0SZQ8</accession>
<dbReference type="InterPro" id="IPR003789">
    <property type="entry name" value="Asn/Gln_tRNA_amidoTrase-B-like"/>
</dbReference>
<dbReference type="PATRIC" id="fig|1618482.3.peg.1254"/>
<dbReference type="AlphaFoldDB" id="A0A0G0SZQ8"/>
<dbReference type="GO" id="GO:0016884">
    <property type="term" value="F:carbon-nitrogen ligase activity, with glutamine as amido-N-donor"/>
    <property type="evidence" value="ECO:0007669"/>
    <property type="project" value="InterPro"/>
</dbReference>
<dbReference type="Pfam" id="PF09424">
    <property type="entry name" value="YqeY"/>
    <property type="match status" value="1"/>
</dbReference>
<evidence type="ECO:0000313" key="1">
    <source>
        <dbReference type="EMBL" id="KKR70224.1"/>
    </source>
</evidence>
<dbReference type="PANTHER" id="PTHR28055">
    <property type="entry name" value="ALTERED INHERITANCE OF MITOCHONDRIA PROTEIN 41, MITOCHONDRIAL"/>
    <property type="match status" value="1"/>
</dbReference>
<evidence type="ECO:0000313" key="2">
    <source>
        <dbReference type="Proteomes" id="UP000034664"/>
    </source>
</evidence>
<dbReference type="SUPFAM" id="SSF89095">
    <property type="entry name" value="GatB/YqeY motif"/>
    <property type="match status" value="1"/>
</dbReference>
<gene>
    <name evidence="1" type="ORF">UU14_C0054G0005</name>
</gene>
<name>A0A0G0SZQ8_9BACT</name>
<comment type="caution">
    <text evidence="1">The sequence shown here is derived from an EMBL/GenBank/DDBJ whole genome shotgun (WGS) entry which is preliminary data.</text>
</comment>
<organism evidence="1 2">
    <name type="scientific">Candidatus Roizmanbacteria bacterium GW2011_GWB1_40_7</name>
    <dbReference type="NCBI Taxonomy" id="1618482"/>
    <lineage>
        <taxon>Bacteria</taxon>
        <taxon>Candidatus Roizmaniibacteriota</taxon>
    </lineage>
</organism>
<reference evidence="1 2" key="1">
    <citation type="journal article" date="2015" name="Nature">
        <title>rRNA introns, odd ribosomes, and small enigmatic genomes across a large radiation of phyla.</title>
        <authorList>
            <person name="Brown C.T."/>
            <person name="Hug L.A."/>
            <person name="Thomas B.C."/>
            <person name="Sharon I."/>
            <person name="Castelle C.J."/>
            <person name="Singh A."/>
            <person name="Wilkins M.J."/>
            <person name="Williams K.H."/>
            <person name="Banfield J.F."/>
        </authorList>
    </citation>
    <scope>NUCLEOTIDE SEQUENCE [LARGE SCALE GENOMIC DNA]</scope>
</reference>
<dbReference type="Proteomes" id="UP000034664">
    <property type="component" value="Unassembled WGS sequence"/>
</dbReference>